<proteinExistence type="predicted"/>
<name>A0A3S3P948_9ACAR</name>
<reference evidence="2" key="2">
    <citation type="submission" date="2018-11" db="EMBL/GenBank/DDBJ databases">
        <title>Trombidioid mite genomics.</title>
        <authorList>
            <person name="Dong X."/>
        </authorList>
    </citation>
    <scope>NUCLEOTIDE SEQUENCE</scope>
    <source>
        <strain evidence="2">UoL-WK</strain>
    </source>
</reference>
<protein>
    <submittedName>
        <fullName evidence="2">Uncharacterized protein</fullName>
    </submittedName>
</protein>
<sequence length="39" mass="4642">MLWLPDAMQTEFQKWPPNASLFHCISHCHLSAICRLREM</sequence>
<gene>
    <name evidence="1" type="ORF">B4U79_08125</name>
    <name evidence="2" type="ORF">B4U79_11347</name>
</gene>
<evidence type="ECO:0000313" key="2">
    <source>
        <dbReference type="EMBL" id="RWS03812.1"/>
    </source>
</evidence>
<dbReference type="EMBL" id="NCKU01006135">
    <property type="protein sequence ID" value="RWS03812.1"/>
    <property type="molecule type" value="Genomic_DNA"/>
</dbReference>
<evidence type="ECO:0000313" key="3">
    <source>
        <dbReference type="Proteomes" id="UP000285301"/>
    </source>
</evidence>
<evidence type="ECO:0000313" key="1">
    <source>
        <dbReference type="EMBL" id="RWS03758.1"/>
    </source>
</evidence>
<organism evidence="2 3">
    <name type="scientific">Dinothrombium tinctorium</name>
    <dbReference type="NCBI Taxonomy" id="1965070"/>
    <lineage>
        <taxon>Eukaryota</taxon>
        <taxon>Metazoa</taxon>
        <taxon>Ecdysozoa</taxon>
        <taxon>Arthropoda</taxon>
        <taxon>Chelicerata</taxon>
        <taxon>Arachnida</taxon>
        <taxon>Acari</taxon>
        <taxon>Acariformes</taxon>
        <taxon>Trombidiformes</taxon>
        <taxon>Prostigmata</taxon>
        <taxon>Anystina</taxon>
        <taxon>Parasitengona</taxon>
        <taxon>Trombidioidea</taxon>
        <taxon>Trombidiidae</taxon>
        <taxon>Dinothrombium</taxon>
    </lineage>
</organism>
<dbReference type="EMBL" id="NCKU01006185">
    <property type="protein sequence ID" value="RWS03758.1"/>
    <property type="molecule type" value="Genomic_DNA"/>
</dbReference>
<dbReference type="Proteomes" id="UP000285301">
    <property type="component" value="Unassembled WGS sequence"/>
</dbReference>
<dbReference type="AlphaFoldDB" id="A0A3S3P948"/>
<reference evidence="2 3" key="1">
    <citation type="journal article" date="2018" name="Gigascience">
        <title>Genomes of trombidid mites reveal novel predicted allergens and laterally-transferred genes associated with secondary metabolism.</title>
        <authorList>
            <person name="Dong X."/>
            <person name="Chaisiri K."/>
            <person name="Xia D."/>
            <person name="Armstrong S.D."/>
            <person name="Fang Y."/>
            <person name="Donnelly M.J."/>
            <person name="Kadowaki T."/>
            <person name="McGarry J.W."/>
            <person name="Darby A.C."/>
            <person name="Makepeace B.L."/>
        </authorList>
    </citation>
    <scope>NUCLEOTIDE SEQUENCE [LARGE SCALE GENOMIC DNA]</scope>
    <source>
        <strain evidence="2">UoL-WK</strain>
    </source>
</reference>
<comment type="caution">
    <text evidence="2">The sequence shown here is derived from an EMBL/GenBank/DDBJ whole genome shotgun (WGS) entry which is preliminary data.</text>
</comment>
<accession>A0A3S3P948</accession>
<keyword evidence="3" id="KW-1185">Reference proteome</keyword>